<dbReference type="Gene3D" id="3.60.21.10">
    <property type="match status" value="1"/>
</dbReference>
<protein>
    <submittedName>
        <fullName evidence="5">PAP1f</fullName>
    </submittedName>
</protein>
<dbReference type="InterPro" id="IPR004843">
    <property type="entry name" value="Calcineurin-like_PHP"/>
</dbReference>
<sequence length="431" mass="46758">MGSQALRTGFDLEEEERFFISGVEKAGRSRNTYEHQLRKRKVLVGVLIAIGSLGLVALIIGLAWGLSRRKLDYVCPRSYDPSKTDLVFYVIGDWGRSGNDNQQKAARLMSDVSQCMPPKFIISTGDNFYPHGLSSSTDSQFRSSFSSVYTAPGLQVPWYAVMGNHDYGDSVDKAQVASGYYLTNVTSPDQCTGKNCISPYWQIVPELAASDRRWNASLGNVVTRSFTLPGGQLAAAGGPGGGGGGQNTLDIMFVDTVPLISQYDNHIWASFLYGFKSQNASGIKSQLEQQLAASVARGAKWRLVVGHHPVRSYGSHCSDVSGGYVGTFVGMFVGWQCMHGLGARTAAKVEVKGGEPESYDCRDMDRAIGYALQQYGVAAYINGHEHDQQLIKGFVAVVLTGDTMRLHFYTTGQSGPTYTRSLSPPPPPPSG</sequence>
<dbReference type="PANTHER" id="PTHR10161:SF14">
    <property type="entry name" value="TARTRATE-RESISTANT ACID PHOSPHATASE TYPE 5"/>
    <property type="match status" value="1"/>
</dbReference>
<dbReference type="InterPro" id="IPR051558">
    <property type="entry name" value="Metallophosphoesterase_PAP"/>
</dbReference>
<feature type="transmembrane region" description="Helical" evidence="3">
    <location>
        <begin position="42"/>
        <end position="66"/>
    </location>
</feature>
<gene>
    <name evidence="5" type="primary">PAP1f</name>
</gene>
<dbReference type="Pfam" id="PF00149">
    <property type="entry name" value="Metallophos"/>
    <property type="match status" value="1"/>
</dbReference>
<evidence type="ECO:0000256" key="1">
    <source>
        <dbReference type="ARBA" id="ARBA00022729"/>
    </source>
</evidence>
<dbReference type="PANTHER" id="PTHR10161">
    <property type="entry name" value="TARTRATE-RESISTANT ACID PHOSPHATASE TYPE 5"/>
    <property type="match status" value="1"/>
</dbReference>
<keyword evidence="3" id="KW-1133">Transmembrane helix</keyword>
<feature type="domain" description="Calcineurin-like phosphoesterase" evidence="4">
    <location>
        <begin position="88"/>
        <end position="387"/>
    </location>
</feature>
<keyword evidence="1" id="KW-0732">Signal</keyword>
<keyword evidence="3" id="KW-0812">Transmembrane</keyword>
<keyword evidence="3" id="KW-0472">Membrane</keyword>
<keyword evidence="2" id="KW-0378">Hydrolase</keyword>
<evidence type="ECO:0000256" key="3">
    <source>
        <dbReference type="SAM" id="Phobius"/>
    </source>
</evidence>
<dbReference type="AlphaFoldDB" id="D9CIW3"/>
<dbReference type="GO" id="GO:0016787">
    <property type="term" value="F:hydrolase activity"/>
    <property type="evidence" value="ECO:0007669"/>
    <property type="project" value="UniProtKB-KW"/>
</dbReference>
<proteinExistence type="predicted"/>
<evidence type="ECO:0000256" key="2">
    <source>
        <dbReference type="ARBA" id="ARBA00022801"/>
    </source>
</evidence>
<accession>D9CIW3</accession>
<evidence type="ECO:0000259" key="4">
    <source>
        <dbReference type="Pfam" id="PF00149"/>
    </source>
</evidence>
<name>D9CIW3_VOLCA</name>
<reference evidence="5" key="1">
    <citation type="journal article" date="2010" name="Science">
        <title>Evolution of an expanded sex-determining locus in Volvox.</title>
        <authorList>
            <person name="Ferris P."/>
            <person name="Olson B.J."/>
            <person name="De Hoff P.L."/>
            <person name="Douglass S."/>
            <person name="Casero D."/>
            <person name="Prochnik S."/>
            <person name="Geng S."/>
            <person name="Rai R."/>
            <person name="Grimwood J."/>
            <person name="Schmutz J."/>
            <person name="Nishii I."/>
            <person name="Hamaji T."/>
            <person name="Nozaki H."/>
            <person name="Pellegrini M."/>
            <person name="Umen J.G."/>
        </authorList>
    </citation>
    <scope>NUCLEOTIDE SEQUENCE</scope>
    <source>
        <strain evidence="5">Eve</strain>
    </source>
</reference>
<evidence type="ECO:0000313" key="5">
    <source>
        <dbReference type="EMBL" id="ADI46826.1"/>
    </source>
</evidence>
<dbReference type="InterPro" id="IPR029052">
    <property type="entry name" value="Metallo-depent_PP-like"/>
</dbReference>
<organism evidence="5">
    <name type="scientific">Volvox carteri f. nagariensis</name>
    <dbReference type="NCBI Taxonomy" id="3068"/>
    <lineage>
        <taxon>Eukaryota</taxon>
        <taxon>Viridiplantae</taxon>
        <taxon>Chlorophyta</taxon>
        <taxon>core chlorophytes</taxon>
        <taxon>Chlorophyceae</taxon>
        <taxon>CS clade</taxon>
        <taxon>Chlamydomonadales</taxon>
        <taxon>Volvocaceae</taxon>
        <taxon>Volvox</taxon>
    </lineage>
</organism>
<dbReference type="EMBL" id="GU784915">
    <property type="protein sequence ID" value="ADI46826.1"/>
    <property type="molecule type" value="Genomic_DNA"/>
</dbReference>
<dbReference type="SUPFAM" id="SSF56300">
    <property type="entry name" value="Metallo-dependent phosphatases"/>
    <property type="match status" value="1"/>
</dbReference>